<protein>
    <submittedName>
        <fullName evidence="1">Uncharacterized protein</fullName>
    </submittedName>
</protein>
<accession>A0A8J4VKQ5</accession>
<dbReference type="EMBL" id="JRKL02002071">
    <property type="protein sequence ID" value="KAF3960597.1"/>
    <property type="molecule type" value="Genomic_DNA"/>
</dbReference>
<evidence type="ECO:0000313" key="2">
    <source>
        <dbReference type="Proteomes" id="UP000737018"/>
    </source>
</evidence>
<dbReference type="AlphaFoldDB" id="A0A8J4VKQ5"/>
<sequence>MHFAKTSIKMGVWIMCMKKSSGYGRITMLQATTSKFGLWRPGYVCAFINLCHGIAMGAGPFMLVNWWCVVHGFA</sequence>
<keyword evidence="2" id="KW-1185">Reference proteome</keyword>
<reference evidence="1" key="1">
    <citation type="submission" date="2020-03" db="EMBL/GenBank/DDBJ databases">
        <title>Castanea mollissima Vanexum genome sequencing.</title>
        <authorList>
            <person name="Staton M."/>
        </authorList>
    </citation>
    <scope>NUCLEOTIDE SEQUENCE</scope>
    <source>
        <tissue evidence="1">Leaf</tissue>
    </source>
</reference>
<gene>
    <name evidence="1" type="ORF">CMV_014695</name>
</gene>
<comment type="caution">
    <text evidence="1">The sequence shown here is derived from an EMBL/GenBank/DDBJ whole genome shotgun (WGS) entry which is preliminary data.</text>
</comment>
<organism evidence="1 2">
    <name type="scientific">Castanea mollissima</name>
    <name type="common">Chinese chestnut</name>
    <dbReference type="NCBI Taxonomy" id="60419"/>
    <lineage>
        <taxon>Eukaryota</taxon>
        <taxon>Viridiplantae</taxon>
        <taxon>Streptophyta</taxon>
        <taxon>Embryophyta</taxon>
        <taxon>Tracheophyta</taxon>
        <taxon>Spermatophyta</taxon>
        <taxon>Magnoliopsida</taxon>
        <taxon>eudicotyledons</taxon>
        <taxon>Gunneridae</taxon>
        <taxon>Pentapetalae</taxon>
        <taxon>rosids</taxon>
        <taxon>fabids</taxon>
        <taxon>Fagales</taxon>
        <taxon>Fagaceae</taxon>
        <taxon>Castanea</taxon>
    </lineage>
</organism>
<dbReference type="Proteomes" id="UP000737018">
    <property type="component" value="Unassembled WGS sequence"/>
</dbReference>
<evidence type="ECO:0000313" key="1">
    <source>
        <dbReference type="EMBL" id="KAF3960597.1"/>
    </source>
</evidence>
<name>A0A8J4VKQ5_9ROSI</name>
<proteinExistence type="predicted"/>